<keyword evidence="1" id="KW-0812">Transmembrane</keyword>
<dbReference type="EMBL" id="JALGBI010000003">
    <property type="protein sequence ID" value="MCJ0766090.1"/>
    <property type="molecule type" value="Genomic_DNA"/>
</dbReference>
<protein>
    <recommendedName>
        <fullName evidence="4">Transmembrane protein</fullName>
    </recommendedName>
</protein>
<keyword evidence="1" id="KW-0472">Membrane</keyword>
<proteinExistence type="predicted"/>
<evidence type="ECO:0000313" key="2">
    <source>
        <dbReference type="EMBL" id="MCJ0766090.1"/>
    </source>
</evidence>
<accession>A0A9X1VZ75</accession>
<comment type="caution">
    <text evidence="2">The sequence shown here is derived from an EMBL/GenBank/DDBJ whole genome shotgun (WGS) entry which is preliminary data.</text>
</comment>
<name>A0A9X1VZ75_9BURK</name>
<feature type="transmembrane region" description="Helical" evidence="1">
    <location>
        <begin position="26"/>
        <end position="44"/>
    </location>
</feature>
<feature type="transmembrane region" description="Helical" evidence="1">
    <location>
        <begin position="128"/>
        <end position="147"/>
    </location>
</feature>
<reference evidence="2" key="1">
    <citation type="submission" date="2022-03" db="EMBL/GenBank/DDBJ databases">
        <authorList>
            <person name="Woo C.Y."/>
        </authorList>
    </citation>
    <scope>NUCLEOTIDE SEQUENCE</scope>
    <source>
        <strain evidence="2">CYS-02</strain>
    </source>
</reference>
<keyword evidence="3" id="KW-1185">Reference proteome</keyword>
<keyword evidence="1" id="KW-1133">Transmembrane helix</keyword>
<organism evidence="2 3">
    <name type="scientific">Variovorax terrae</name>
    <dbReference type="NCBI Taxonomy" id="2923278"/>
    <lineage>
        <taxon>Bacteria</taxon>
        <taxon>Pseudomonadati</taxon>
        <taxon>Pseudomonadota</taxon>
        <taxon>Betaproteobacteria</taxon>
        <taxon>Burkholderiales</taxon>
        <taxon>Comamonadaceae</taxon>
        <taxon>Variovorax</taxon>
    </lineage>
</organism>
<dbReference type="RefSeq" id="WP_243309662.1">
    <property type="nucleotide sequence ID" value="NZ_JALGBI010000003.1"/>
</dbReference>
<sequence length="162" mass="18702">MSFHPLSARRTREALREGAVSQRDELRYWLLSSLIWLFYLYHAGWVGLQLNWFVLYDVAVAVAILWIGLNEAFKANGGPAGQDFVRRVVLVGVPLGVVVLLASQALYWASWQLFPLVFDHRSFRDPSLAWQVANFVIFNGIQAWFWWRTCHHLALLKDSRNG</sequence>
<feature type="transmembrane region" description="Helical" evidence="1">
    <location>
        <begin position="50"/>
        <end position="69"/>
    </location>
</feature>
<evidence type="ECO:0008006" key="4">
    <source>
        <dbReference type="Google" id="ProtNLM"/>
    </source>
</evidence>
<evidence type="ECO:0000313" key="3">
    <source>
        <dbReference type="Proteomes" id="UP001139447"/>
    </source>
</evidence>
<evidence type="ECO:0000256" key="1">
    <source>
        <dbReference type="SAM" id="Phobius"/>
    </source>
</evidence>
<dbReference type="AlphaFoldDB" id="A0A9X1VZ75"/>
<feature type="transmembrane region" description="Helical" evidence="1">
    <location>
        <begin position="89"/>
        <end position="108"/>
    </location>
</feature>
<gene>
    <name evidence="2" type="ORF">MMF98_22980</name>
</gene>
<dbReference type="Proteomes" id="UP001139447">
    <property type="component" value="Unassembled WGS sequence"/>
</dbReference>